<dbReference type="EMBL" id="CP041742">
    <property type="protein sequence ID" value="QDQ73516.1"/>
    <property type="molecule type" value="Genomic_DNA"/>
</dbReference>
<feature type="transmembrane region" description="Helical" evidence="1">
    <location>
        <begin position="40"/>
        <end position="62"/>
    </location>
</feature>
<feature type="transmembrane region" description="Helical" evidence="1">
    <location>
        <begin position="102"/>
        <end position="120"/>
    </location>
</feature>
<evidence type="ECO:0000313" key="2">
    <source>
        <dbReference type="EMBL" id="QDQ73516.1"/>
    </source>
</evidence>
<keyword evidence="1" id="KW-0472">Membrane</keyword>
<sequence>MNFLYAPSEYLRPWKLFSLAAGVCLLIAGSIYTPAPDWDIPISLIMAACTYLTAPCSLRAVLDRKWRQLPMAIFATWFSVDGCYALYWHFKDPVALDLMRSANAPASLSLYVVCGSIWLYRGTLRELFGYIKSLRFSRRA</sequence>
<dbReference type="Proteomes" id="UP000315891">
    <property type="component" value="Chromosome"/>
</dbReference>
<feature type="transmembrane region" description="Helical" evidence="1">
    <location>
        <begin position="69"/>
        <end position="90"/>
    </location>
</feature>
<evidence type="ECO:0000256" key="1">
    <source>
        <dbReference type="SAM" id="Phobius"/>
    </source>
</evidence>
<gene>
    <name evidence="2" type="ORF">FNZ56_06335</name>
</gene>
<accession>A0A516V4P8</accession>
<evidence type="ECO:0000313" key="3">
    <source>
        <dbReference type="Proteomes" id="UP000315891"/>
    </source>
</evidence>
<protein>
    <submittedName>
        <fullName evidence="2">Uncharacterized protein</fullName>
    </submittedName>
</protein>
<proteinExistence type="predicted"/>
<keyword evidence="1" id="KW-0812">Transmembrane</keyword>
<dbReference type="OrthoDB" id="8780615at2"/>
<feature type="transmembrane region" description="Helical" evidence="1">
    <location>
        <begin position="16"/>
        <end position="34"/>
    </location>
</feature>
<reference evidence="2 3" key="1">
    <citation type="submission" date="2019-07" db="EMBL/GenBank/DDBJ databases">
        <title>Lysobacter weifangensis sp. nov., isolated from bensulfuron-methyl contaminated farmland soil.</title>
        <authorList>
            <person name="Zhao H."/>
        </authorList>
    </citation>
    <scope>NUCLEOTIDE SEQUENCE [LARGE SCALE GENOMIC DNA]</scope>
    <source>
        <strain evidence="2 3">CC-Bw-6</strain>
    </source>
</reference>
<keyword evidence="1" id="KW-1133">Transmembrane helix</keyword>
<keyword evidence="3" id="KW-1185">Reference proteome</keyword>
<dbReference type="RefSeq" id="WP_143879028.1">
    <property type="nucleotide sequence ID" value="NZ_BAABLZ010000001.1"/>
</dbReference>
<dbReference type="AlphaFoldDB" id="A0A516V4P8"/>
<organism evidence="2 3">
    <name type="scientific">Pseudoluteimonas lycopersici</name>
    <dbReference type="NCBI Taxonomy" id="1324796"/>
    <lineage>
        <taxon>Bacteria</taxon>
        <taxon>Pseudomonadati</taxon>
        <taxon>Pseudomonadota</taxon>
        <taxon>Gammaproteobacteria</taxon>
        <taxon>Lysobacterales</taxon>
        <taxon>Lysobacteraceae</taxon>
        <taxon>Pseudoluteimonas</taxon>
    </lineage>
</organism>
<name>A0A516V4P8_9GAMM</name>